<dbReference type="Gramene" id="KZM87979">
    <property type="protein sequence ID" value="KZM87979"/>
    <property type="gene ID" value="DCAR_025080"/>
</dbReference>
<protein>
    <submittedName>
        <fullName evidence="1">Uncharacterized protein</fullName>
    </submittedName>
</protein>
<evidence type="ECO:0000313" key="2">
    <source>
        <dbReference type="Proteomes" id="UP000077755"/>
    </source>
</evidence>
<gene>
    <name evidence="1" type="ORF">DCAR_0728777</name>
</gene>
<reference evidence="1" key="1">
    <citation type="journal article" date="2016" name="Nat. Genet.">
        <title>A high-quality carrot genome assembly provides new insights into carotenoid accumulation and asterid genome evolution.</title>
        <authorList>
            <person name="Iorizzo M."/>
            <person name="Ellison S."/>
            <person name="Senalik D."/>
            <person name="Zeng P."/>
            <person name="Satapoomin P."/>
            <person name="Huang J."/>
            <person name="Bowman M."/>
            <person name="Iovene M."/>
            <person name="Sanseverino W."/>
            <person name="Cavagnaro P."/>
            <person name="Yildiz M."/>
            <person name="Macko-Podgorni A."/>
            <person name="Moranska E."/>
            <person name="Grzebelus E."/>
            <person name="Grzebelus D."/>
            <person name="Ashrafi H."/>
            <person name="Zheng Z."/>
            <person name="Cheng S."/>
            <person name="Spooner D."/>
            <person name="Van Deynze A."/>
            <person name="Simon P."/>
        </authorList>
    </citation>
    <scope>NUCLEOTIDE SEQUENCE</scope>
    <source>
        <tissue evidence="1">Leaf</tissue>
    </source>
</reference>
<sequence length="142" mass="16345">MRGPRMSEKSTADEYDWDTIKKNTFAGKEWNTTGVHQNQGKEWNTTDMHQNQGRISDHATKDQHVLSGEENIIKNDMIKDKYSLLESLLDSYHSIQSTLMSHIISAEKESNKDEKIEDIKFAFVELNDEANHFILNSGITND</sequence>
<evidence type="ECO:0000313" key="1">
    <source>
        <dbReference type="EMBL" id="WOH09320.1"/>
    </source>
</evidence>
<proteinExistence type="predicted"/>
<dbReference type="EMBL" id="CP093349">
    <property type="protein sequence ID" value="WOH09320.1"/>
    <property type="molecule type" value="Genomic_DNA"/>
</dbReference>
<dbReference type="Proteomes" id="UP000077755">
    <property type="component" value="Chromosome 7"/>
</dbReference>
<reference evidence="1" key="2">
    <citation type="submission" date="2022-03" db="EMBL/GenBank/DDBJ databases">
        <title>Draft title - Genomic analysis of global carrot germplasm unveils the trajectory of domestication and the origin of high carotenoid orange carrot.</title>
        <authorList>
            <person name="Iorizzo M."/>
            <person name="Ellison S."/>
            <person name="Senalik D."/>
            <person name="Macko-Podgorni A."/>
            <person name="Grzebelus D."/>
            <person name="Bostan H."/>
            <person name="Rolling W."/>
            <person name="Curaba J."/>
            <person name="Simon P."/>
        </authorList>
    </citation>
    <scope>NUCLEOTIDE SEQUENCE</scope>
    <source>
        <tissue evidence="1">Leaf</tissue>
    </source>
</reference>
<name>A0A161Y6K7_DAUCS</name>
<keyword evidence="2" id="KW-1185">Reference proteome</keyword>
<organism evidence="1 2">
    <name type="scientific">Daucus carota subsp. sativus</name>
    <name type="common">Carrot</name>
    <dbReference type="NCBI Taxonomy" id="79200"/>
    <lineage>
        <taxon>Eukaryota</taxon>
        <taxon>Viridiplantae</taxon>
        <taxon>Streptophyta</taxon>
        <taxon>Embryophyta</taxon>
        <taxon>Tracheophyta</taxon>
        <taxon>Spermatophyta</taxon>
        <taxon>Magnoliopsida</taxon>
        <taxon>eudicotyledons</taxon>
        <taxon>Gunneridae</taxon>
        <taxon>Pentapetalae</taxon>
        <taxon>asterids</taxon>
        <taxon>campanulids</taxon>
        <taxon>Apiales</taxon>
        <taxon>Apiaceae</taxon>
        <taxon>Apioideae</taxon>
        <taxon>Scandiceae</taxon>
        <taxon>Daucinae</taxon>
        <taxon>Daucus</taxon>
        <taxon>Daucus sect. Daucus</taxon>
    </lineage>
</organism>
<dbReference type="AlphaFoldDB" id="A0A161Y6K7"/>
<accession>A0A161Y6K7</accession>